<evidence type="ECO:0000256" key="3">
    <source>
        <dbReference type="ARBA" id="ARBA00022989"/>
    </source>
</evidence>
<feature type="domain" description="CHASE" evidence="8">
    <location>
        <begin position="188"/>
        <end position="355"/>
    </location>
</feature>
<dbReference type="GO" id="GO:0016020">
    <property type="term" value="C:membrane"/>
    <property type="evidence" value="ECO:0007669"/>
    <property type="project" value="UniProtKB-SubCell"/>
</dbReference>
<dbReference type="PANTHER" id="PTHR10845">
    <property type="entry name" value="REGULATOR OF G PROTEIN SIGNALING"/>
    <property type="match status" value="1"/>
</dbReference>
<evidence type="ECO:0000256" key="2">
    <source>
        <dbReference type="ARBA" id="ARBA00022692"/>
    </source>
</evidence>
<keyword evidence="5" id="KW-0175">Coiled coil</keyword>
<dbReference type="AlphaFoldDB" id="A0AAW2ZIR0"/>
<dbReference type="PROSITE" id="PS50839">
    <property type="entry name" value="CHASE"/>
    <property type="match status" value="1"/>
</dbReference>
<proteinExistence type="predicted"/>
<dbReference type="SMART" id="SM00315">
    <property type="entry name" value="RGS"/>
    <property type="match status" value="1"/>
</dbReference>
<dbReference type="Gene3D" id="3.30.450.350">
    <property type="entry name" value="CHASE domain"/>
    <property type="match status" value="1"/>
</dbReference>
<dbReference type="InterPro" id="IPR036305">
    <property type="entry name" value="RGS_sf"/>
</dbReference>
<evidence type="ECO:0000256" key="6">
    <source>
        <dbReference type="SAM" id="Phobius"/>
    </source>
</evidence>
<evidence type="ECO:0000259" key="8">
    <source>
        <dbReference type="PROSITE" id="PS50839"/>
    </source>
</evidence>
<dbReference type="InterPro" id="IPR044926">
    <property type="entry name" value="RGS_subdomain_2"/>
</dbReference>
<dbReference type="Gene3D" id="1.10.167.10">
    <property type="entry name" value="Regulator of G-protein Signalling 4, domain 2"/>
    <property type="match status" value="1"/>
</dbReference>
<dbReference type="Pfam" id="PF00615">
    <property type="entry name" value="RGS"/>
    <property type="match status" value="1"/>
</dbReference>
<comment type="caution">
    <text evidence="9">The sequence shown here is derived from an EMBL/GenBank/DDBJ whole genome shotgun (WGS) entry which is preliminary data.</text>
</comment>
<dbReference type="Pfam" id="PF03924">
    <property type="entry name" value="CHASE"/>
    <property type="match status" value="1"/>
</dbReference>
<keyword evidence="3 6" id="KW-1133">Transmembrane helix</keyword>
<dbReference type="Proteomes" id="UP001431209">
    <property type="component" value="Unassembled WGS sequence"/>
</dbReference>
<evidence type="ECO:0000256" key="4">
    <source>
        <dbReference type="ARBA" id="ARBA00023136"/>
    </source>
</evidence>
<dbReference type="InterPro" id="IPR042240">
    <property type="entry name" value="CHASE_sf"/>
</dbReference>
<dbReference type="CDD" id="cd07440">
    <property type="entry name" value="RGS"/>
    <property type="match status" value="1"/>
</dbReference>
<name>A0AAW2ZIR0_9EUKA</name>
<dbReference type="EMBL" id="JAOPGA020001506">
    <property type="protein sequence ID" value="KAL0489031.1"/>
    <property type="molecule type" value="Genomic_DNA"/>
</dbReference>
<evidence type="ECO:0000313" key="10">
    <source>
        <dbReference type="Proteomes" id="UP001431209"/>
    </source>
</evidence>
<evidence type="ECO:0000256" key="5">
    <source>
        <dbReference type="SAM" id="Coils"/>
    </source>
</evidence>
<organism evidence="9 10">
    <name type="scientific">Acrasis kona</name>
    <dbReference type="NCBI Taxonomy" id="1008807"/>
    <lineage>
        <taxon>Eukaryota</taxon>
        <taxon>Discoba</taxon>
        <taxon>Heterolobosea</taxon>
        <taxon>Tetramitia</taxon>
        <taxon>Eutetramitia</taxon>
        <taxon>Acrasidae</taxon>
        <taxon>Acrasis</taxon>
    </lineage>
</organism>
<dbReference type="PROSITE" id="PS50132">
    <property type="entry name" value="RGS"/>
    <property type="match status" value="1"/>
</dbReference>
<dbReference type="SMART" id="SM01079">
    <property type="entry name" value="CHASE"/>
    <property type="match status" value="1"/>
</dbReference>
<evidence type="ECO:0000259" key="7">
    <source>
        <dbReference type="PROSITE" id="PS50132"/>
    </source>
</evidence>
<dbReference type="GO" id="GO:0003824">
    <property type="term" value="F:catalytic activity"/>
    <property type="evidence" value="ECO:0007669"/>
    <property type="project" value="UniProtKB-ARBA"/>
</dbReference>
<evidence type="ECO:0000256" key="1">
    <source>
        <dbReference type="ARBA" id="ARBA00004370"/>
    </source>
</evidence>
<keyword evidence="10" id="KW-1185">Reference proteome</keyword>
<dbReference type="InterPro" id="IPR016137">
    <property type="entry name" value="RGS"/>
</dbReference>
<keyword evidence="4 6" id="KW-0472">Membrane</keyword>
<dbReference type="PANTHER" id="PTHR10845:SF192">
    <property type="entry name" value="DOUBLE HIT, ISOFORM B"/>
    <property type="match status" value="1"/>
</dbReference>
<comment type="subcellular location">
    <subcellularLocation>
        <location evidence="1">Membrane</location>
    </subcellularLocation>
</comment>
<gene>
    <name evidence="9" type="ORF">AKO1_009083</name>
</gene>
<evidence type="ECO:0000313" key="9">
    <source>
        <dbReference type="EMBL" id="KAL0489031.1"/>
    </source>
</evidence>
<dbReference type="GO" id="GO:0007165">
    <property type="term" value="P:signal transduction"/>
    <property type="evidence" value="ECO:0007669"/>
    <property type="project" value="UniProtKB-ARBA"/>
</dbReference>
<dbReference type="InterPro" id="IPR006189">
    <property type="entry name" value="CHASE_dom"/>
</dbReference>
<feature type="transmembrane region" description="Helical" evidence="6">
    <location>
        <begin position="372"/>
        <end position="393"/>
    </location>
</feature>
<protein>
    <submittedName>
        <fullName evidence="9">Regulator of G-protein signaling</fullName>
    </submittedName>
</protein>
<accession>A0AAW2ZIR0</accession>
<sequence>MSIEDNRSEYYRLNSEASGISESRKNSWKLKTYNRNVIKEWIRIILLSTILAMFVGLGVAIGLSLFFLLQQDERDRGMTALDNLATIEKDHLQSIITNAVRISGTIASYFALSQNNITQYLDYEPFIMESGLVLKGMKAIVFACILPDEKLNGTVSYYREWGFYHRNFTIHARNANNQVVPTPRTNVPLHMPIVYTTPINATNVALGFDYLTNEPRWTAIQEANRTRGPIATDHIPSVIYLGAGEKTREVLLFFPSYKQKRTINKVDPINNEFIGVSVGVFHIDDLVYAATPKSVFQNVQVTMFDLNARDPNNSFLFSSVPMAATLTLSQHMKNVNSSVHVTKTISVADRTWEIHYCATEEFLFRYTNYAKWLSLGIAITTSFIFNTILFGFYKTLQFVKRRREKQIQRLEELENHKRKLEYLLNRIAEQERITRLINNSEPDFIIVTNESGQILSRNTSFDRRFIFSEDEYRSGINVCKIFPELKVPIQHKVHNTKAVTRLNQFVPVLLFVRSLVNEHFDSFSPQSEITDFTDQELSHVKPALVLIARDLSENAHAAFGNKQPVSEFEERWRDGVFRQSIYKFALKENNEENILFLLDVNNYKCSTIDQRVDLQASLFEKYFGEESEHELNVTRRMVKDLYYKLCKSVGEETVFDEMESAVRTMVVSDIYPRFLDSETQKNI</sequence>
<dbReference type="SUPFAM" id="SSF48097">
    <property type="entry name" value="Regulator of G-protein signaling, RGS"/>
    <property type="match status" value="1"/>
</dbReference>
<keyword evidence="2 6" id="KW-0812">Transmembrane</keyword>
<feature type="domain" description="RGS" evidence="7">
    <location>
        <begin position="567"/>
        <end position="683"/>
    </location>
</feature>
<reference evidence="9 10" key="1">
    <citation type="submission" date="2024-03" db="EMBL/GenBank/DDBJ databases">
        <title>The Acrasis kona genome and developmental transcriptomes reveal deep origins of eukaryotic multicellular pathways.</title>
        <authorList>
            <person name="Sheikh S."/>
            <person name="Fu C.-J."/>
            <person name="Brown M.W."/>
            <person name="Baldauf S.L."/>
        </authorList>
    </citation>
    <scope>NUCLEOTIDE SEQUENCE [LARGE SCALE GENOMIC DNA]</scope>
    <source>
        <strain evidence="9 10">ATCC MYA-3509</strain>
    </source>
</reference>
<feature type="transmembrane region" description="Helical" evidence="6">
    <location>
        <begin position="44"/>
        <end position="69"/>
    </location>
</feature>
<feature type="coiled-coil region" evidence="5">
    <location>
        <begin position="396"/>
        <end position="433"/>
    </location>
</feature>